<sequence length="94" mass="10362">MSTTTMLSRFSSIRFKTKSIAIVPNLLKPGCQSQACSSPTCIFRFSRRRLAAEISCLITMMPLHSAVASSRLLSNLSIDSRNWSLIPQGISMPL</sequence>
<evidence type="ECO:0000313" key="1">
    <source>
        <dbReference type="EMBL" id="GMH06987.1"/>
    </source>
</evidence>
<dbReference type="PANTHER" id="PTHR33156:SF43">
    <property type="entry name" value="OS02G0273900 PROTEIN"/>
    <property type="match status" value="1"/>
</dbReference>
<reference evidence="1" key="1">
    <citation type="submission" date="2023-05" db="EMBL/GenBank/DDBJ databases">
        <title>Nepenthes gracilis genome sequencing.</title>
        <authorList>
            <person name="Fukushima K."/>
        </authorList>
    </citation>
    <scope>NUCLEOTIDE SEQUENCE</scope>
    <source>
        <strain evidence="1">SING2019-196</strain>
    </source>
</reference>
<dbReference type="EMBL" id="BSYO01000007">
    <property type="protein sequence ID" value="GMH06987.1"/>
    <property type="molecule type" value="Genomic_DNA"/>
</dbReference>
<organism evidence="1 2">
    <name type="scientific">Nepenthes gracilis</name>
    <name type="common">Slender pitcher plant</name>
    <dbReference type="NCBI Taxonomy" id="150966"/>
    <lineage>
        <taxon>Eukaryota</taxon>
        <taxon>Viridiplantae</taxon>
        <taxon>Streptophyta</taxon>
        <taxon>Embryophyta</taxon>
        <taxon>Tracheophyta</taxon>
        <taxon>Spermatophyta</taxon>
        <taxon>Magnoliopsida</taxon>
        <taxon>eudicotyledons</taxon>
        <taxon>Gunneridae</taxon>
        <taxon>Pentapetalae</taxon>
        <taxon>Caryophyllales</taxon>
        <taxon>Nepenthaceae</taxon>
        <taxon>Nepenthes</taxon>
    </lineage>
</organism>
<protein>
    <submittedName>
        <fullName evidence="1">Uncharacterized protein</fullName>
    </submittedName>
</protein>
<dbReference type="Proteomes" id="UP001279734">
    <property type="component" value="Unassembled WGS sequence"/>
</dbReference>
<dbReference type="AlphaFoldDB" id="A0AAD3XJL3"/>
<name>A0AAD3XJL3_NEPGR</name>
<evidence type="ECO:0000313" key="2">
    <source>
        <dbReference type="Proteomes" id="UP001279734"/>
    </source>
</evidence>
<dbReference type="InterPro" id="IPR043459">
    <property type="entry name" value="NFD6/NOXY2-like"/>
</dbReference>
<gene>
    <name evidence="1" type="ORF">Nepgr_008827</name>
</gene>
<dbReference type="PANTHER" id="PTHR33156">
    <property type="entry name" value="OS02G0230000 PROTEIN"/>
    <property type="match status" value="1"/>
</dbReference>
<keyword evidence="2" id="KW-1185">Reference proteome</keyword>
<proteinExistence type="predicted"/>
<accession>A0AAD3XJL3</accession>
<comment type="caution">
    <text evidence="1">The sequence shown here is derived from an EMBL/GenBank/DDBJ whole genome shotgun (WGS) entry which is preliminary data.</text>
</comment>